<accession>E6QM29</accession>
<dbReference type="AlphaFoldDB" id="E6QM29"/>
<dbReference type="EMBL" id="CABQ01000203">
    <property type="protein sequence ID" value="CBI08300.1"/>
    <property type="molecule type" value="Genomic_DNA"/>
</dbReference>
<sequence>MLRRYARARAEQVLALELATDGLHRLYAPGMAWLAPLRQLP</sequence>
<reference evidence="1" key="1">
    <citation type="submission" date="2009-10" db="EMBL/GenBank/DDBJ databases">
        <title>Diversity of trophic interactions inside an arsenic-rich microbial ecosystem.</title>
        <authorList>
            <person name="Bertin P.N."/>
            <person name="Heinrich-Salmeron A."/>
            <person name="Pelletier E."/>
            <person name="Goulhen-Chollet F."/>
            <person name="Arsene-Ploetze F."/>
            <person name="Gallien S."/>
            <person name="Calteau A."/>
            <person name="Vallenet D."/>
            <person name="Casiot C."/>
            <person name="Chane-Woon-Ming B."/>
            <person name="Giloteaux L."/>
            <person name="Barakat M."/>
            <person name="Bonnefoy V."/>
            <person name="Bruneel O."/>
            <person name="Chandler M."/>
            <person name="Cleiss J."/>
            <person name="Duran R."/>
            <person name="Elbaz-Poulichet F."/>
            <person name="Fonknechten N."/>
            <person name="Lauga B."/>
            <person name="Mornico D."/>
            <person name="Ortet P."/>
            <person name="Schaeffer C."/>
            <person name="Siguier P."/>
            <person name="Alexander Thil Smith A."/>
            <person name="Van Dorsselaer A."/>
            <person name="Weissenbach J."/>
            <person name="Medigue C."/>
            <person name="Le Paslier D."/>
        </authorList>
    </citation>
    <scope>NUCLEOTIDE SEQUENCE</scope>
</reference>
<protein>
    <submittedName>
        <fullName evidence="1">Putative Ubiquinone biosynthesis hydroxylase</fullName>
    </submittedName>
</protein>
<organism evidence="1">
    <name type="scientific">mine drainage metagenome</name>
    <dbReference type="NCBI Taxonomy" id="410659"/>
    <lineage>
        <taxon>unclassified sequences</taxon>
        <taxon>metagenomes</taxon>
        <taxon>ecological metagenomes</taxon>
    </lineage>
</organism>
<keyword evidence="1" id="KW-0830">Ubiquinone</keyword>
<name>E6QM29_9ZZZZ</name>
<proteinExistence type="predicted"/>
<comment type="caution">
    <text evidence="1">The sequence shown here is derived from an EMBL/GenBank/DDBJ whole genome shotgun (WGS) entry which is preliminary data.</text>
</comment>
<gene>
    <name evidence="1" type="ORF">CARN6_1753</name>
</gene>
<evidence type="ECO:0000313" key="1">
    <source>
        <dbReference type="EMBL" id="CBI08300.1"/>
    </source>
</evidence>